<evidence type="ECO:0000256" key="1">
    <source>
        <dbReference type="SAM" id="SignalP"/>
    </source>
</evidence>
<keyword evidence="1" id="KW-0732">Signal</keyword>
<dbReference type="OrthoDB" id="832379at2"/>
<evidence type="ECO:0008006" key="4">
    <source>
        <dbReference type="Google" id="ProtNLM"/>
    </source>
</evidence>
<sequence length="748" mass="82861">MKTKSKHLFLSFLFALLCFTSCQEEITEINIPNDQEAIVPNSTLVSLMSRTTANFGAADNILDNVSCFSVELPVTIVITDITLIIETLSDLEQLESLLRDASNDANLDFIFPITIIFNDYSHVVIENEDELESFINECVANETDVINCVDFVYPISFSVFNSEFNLIDTVIIEDDETLYGFLNGLEDDDNAVIVSLNFPVTLNYTNGETIEVNTNQELAEAIEAAGNDCDASNCTVESLESNLIECQWEITTYSSFPEFAGIDFVFYSNGTFDIYQDGGTFNVVSNWSIISTAGETYLFLETDFEDLGGDWKIIECDDATIRFTKGEQTMVINKVCEDDLNCSLTDISAILQECPWDFSNGTGNFENDTMIFNSNGDLQISEGLAASAIGGGWNLSLAGNEVIITFSELTAFQDTLEGDWTIVECDTGRIVLQKENETLVLEQNCNGGLFSCFGDFEIVTCEGPNNVPVYNLSANTIGLVVCTGNFMPSFHATFSDAQTNTNAIVNTEAFETLTAQVYLRIEADNGDFEIFNVYLNTENCNLFECFQSFNAQLEICDNGYDGPYQFNLTTAFANCTPSADAVTYYEIQADAEAGINQIISPEVYTNLVVEQIIYVRAEINNQFEIFTIQLSIIDCNETCSESDVSSLLIDCTWNVVSYNGSDNLIAYNFDFETSNQIVVIYTDTLVIDATWSTSQSNEGVIINFSNVAGPNIQAINGSWLIVECTENQLVLHNVNDSSIEIVLNRTCE</sequence>
<keyword evidence="3" id="KW-1185">Reference proteome</keyword>
<comment type="caution">
    <text evidence="2">The sequence shown here is derived from an EMBL/GenBank/DDBJ whole genome shotgun (WGS) entry which is preliminary data.</text>
</comment>
<proteinExistence type="predicted"/>
<evidence type="ECO:0000313" key="2">
    <source>
        <dbReference type="EMBL" id="REE08561.1"/>
    </source>
</evidence>
<organism evidence="2 3">
    <name type="scientific">Winogradskyella pacifica</name>
    <dbReference type="NCBI Taxonomy" id="664642"/>
    <lineage>
        <taxon>Bacteria</taxon>
        <taxon>Pseudomonadati</taxon>
        <taxon>Bacteroidota</taxon>
        <taxon>Flavobacteriia</taxon>
        <taxon>Flavobacteriales</taxon>
        <taxon>Flavobacteriaceae</taxon>
        <taxon>Winogradskyella</taxon>
    </lineage>
</organism>
<dbReference type="EMBL" id="QREI01000006">
    <property type="protein sequence ID" value="REE08561.1"/>
    <property type="molecule type" value="Genomic_DNA"/>
</dbReference>
<dbReference type="RefSeq" id="WP_115810969.1">
    <property type="nucleotide sequence ID" value="NZ_QREI01000006.1"/>
</dbReference>
<dbReference type="AlphaFoldDB" id="A0A3D9LMA2"/>
<protein>
    <recommendedName>
        <fullName evidence="4">Lipocalin-like protein</fullName>
    </recommendedName>
</protein>
<dbReference type="Proteomes" id="UP000256919">
    <property type="component" value="Unassembled WGS sequence"/>
</dbReference>
<evidence type="ECO:0000313" key="3">
    <source>
        <dbReference type="Proteomes" id="UP000256919"/>
    </source>
</evidence>
<feature type="chain" id="PRO_5017691434" description="Lipocalin-like protein" evidence="1">
    <location>
        <begin position="24"/>
        <end position="748"/>
    </location>
</feature>
<feature type="signal peptide" evidence="1">
    <location>
        <begin position="1"/>
        <end position="23"/>
    </location>
</feature>
<name>A0A3D9LMA2_9FLAO</name>
<gene>
    <name evidence="2" type="ORF">DFQ09_10628</name>
</gene>
<reference evidence="2 3" key="1">
    <citation type="submission" date="2018-07" db="EMBL/GenBank/DDBJ databases">
        <title>Genomic Encyclopedia of Type Strains, Phase III (KMG-III): the genomes of soil and plant-associated and newly described type strains.</title>
        <authorList>
            <person name="Whitman W."/>
        </authorList>
    </citation>
    <scope>NUCLEOTIDE SEQUENCE [LARGE SCALE GENOMIC DNA]</scope>
    <source>
        <strain evidence="2 3">CECT 7948</strain>
    </source>
</reference>
<accession>A0A3D9LMA2</accession>